<evidence type="ECO:0000313" key="3">
    <source>
        <dbReference type="Proteomes" id="UP000320421"/>
    </source>
</evidence>
<sequence length="273" mass="28865">MALTFTLKQSLPVSLEVNSVSHESVSGQSLNQICALPVLLGNRQATVGEFFDVQQSDAEPDLLVFTGDCARLKYIGAGLSRGRIRVEGSAGMHLGAEMTGGEILVEGDVADCAATEMQGGALSIQGNAGDLLGAAYPGSKRGMRGGTIMVNGHVGNEVGHRMRRGTIVIGGNAGDATGFDMIAGSIFTFGKMGVLAGAGMRRGTLGLLGEAGEPDLLPTFRYSCLYRPTWLSFFLRKLAQTGFPVPENCFSSEYRRYCGDFLTLGKGEILVRQ</sequence>
<dbReference type="InterPro" id="IPR002489">
    <property type="entry name" value="Glu_synth_asu_C"/>
</dbReference>
<dbReference type="Gene3D" id="2.160.20.60">
    <property type="entry name" value="Glutamate synthase, alpha subunit, C-terminal domain"/>
    <property type="match status" value="1"/>
</dbReference>
<feature type="domain" description="Glutamate synthase alpha subunit C-terminal" evidence="1">
    <location>
        <begin position="73"/>
        <end position="206"/>
    </location>
</feature>
<dbReference type="RefSeq" id="WP_145182982.1">
    <property type="nucleotide sequence ID" value="NZ_CP036266.1"/>
</dbReference>
<dbReference type="NCBIfam" id="TIGR03122">
    <property type="entry name" value="one_C_dehyd_C"/>
    <property type="match status" value="1"/>
</dbReference>
<keyword evidence="2" id="KW-0808">Transferase</keyword>
<dbReference type="OrthoDB" id="269067at2"/>
<proteinExistence type="predicted"/>
<keyword evidence="3" id="KW-1185">Reference proteome</keyword>
<dbReference type="AlphaFoldDB" id="A0A517PLS9"/>
<name>A0A517PLS9_9PLAN</name>
<dbReference type="EMBL" id="CP036266">
    <property type="protein sequence ID" value="QDT20325.1"/>
    <property type="molecule type" value="Genomic_DNA"/>
</dbReference>
<dbReference type="PANTHER" id="PTHR39673">
    <property type="entry name" value="TUNGSTEN FORMYLMETHANOFURAN DEHYDROGENASE, SUBUNIT C (FWDC)"/>
    <property type="match status" value="1"/>
</dbReference>
<evidence type="ECO:0000259" key="1">
    <source>
        <dbReference type="Pfam" id="PF01493"/>
    </source>
</evidence>
<gene>
    <name evidence="2" type="primary">fhcC</name>
    <name evidence="2" type="ORF">HG66A1_21110</name>
</gene>
<dbReference type="GO" id="GO:0018493">
    <property type="term" value="F:formylmethanofuran dehydrogenase activity"/>
    <property type="evidence" value="ECO:0007669"/>
    <property type="project" value="InterPro"/>
</dbReference>
<organism evidence="2 3">
    <name type="scientific">Gimesia chilikensis</name>
    <dbReference type="NCBI Taxonomy" id="2605989"/>
    <lineage>
        <taxon>Bacteria</taxon>
        <taxon>Pseudomonadati</taxon>
        <taxon>Planctomycetota</taxon>
        <taxon>Planctomycetia</taxon>
        <taxon>Planctomycetales</taxon>
        <taxon>Planctomycetaceae</taxon>
        <taxon>Gimesia</taxon>
    </lineage>
</organism>
<dbReference type="GO" id="GO:0015948">
    <property type="term" value="P:methanogenesis"/>
    <property type="evidence" value="ECO:0007669"/>
    <property type="project" value="InterPro"/>
</dbReference>
<dbReference type="InterPro" id="IPR017550">
    <property type="entry name" value="Formylmethanofuran_DH_suC"/>
</dbReference>
<dbReference type="Proteomes" id="UP000320421">
    <property type="component" value="Chromosome"/>
</dbReference>
<dbReference type="Pfam" id="PF01493">
    <property type="entry name" value="GXGXG"/>
    <property type="match status" value="1"/>
</dbReference>
<dbReference type="InterPro" id="IPR036485">
    <property type="entry name" value="Glu_synth_asu_C_sf"/>
</dbReference>
<dbReference type="GO" id="GO:0046914">
    <property type="term" value="F:transition metal ion binding"/>
    <property type="evidence" value="ECO:0007669"/>
    <property type="project" value="InterPro"/>
</dbReference>
<dbReference type="SUPFAM" id="SSF69336">
    <property type="entry name" value="Alpha subunit of glutamate synthase, C-terminal domain"/>
    <property type="match status" value="1"/>
</dbReference>
<accession>A0A517PLS9</accession>
<protein>
    <submittedName>
        <fullName evidence="2">Formyltransferase/hydrolase complex Fhc subunit C</fullName>
    </submittedName>
</protein>
<dbReference type="PANTHER" id="PTHR39673:SF5">
    <property type="entry name" value="TUNGSTEN-CONTAINING FORMYLMETHANOFURAN DEHYDROGENASE 2 SUBUNIT C"/>
    <property type="match status" value="1"/>
</dbReference>
<evidence type="ECO:0000313" key="2">
    <source>
        <dbReference type="EMBL" id="QDT20325.1"/>
    </source>
</evidence>
<reference evidence="2 3" key="1">
    <citation type="submission" date="2019-02" db="EMBL/GenBank/DDBJ databases">
        <title>Deep-cultivation of Planctomycetes and their phenomic and genomic characterization uncovers novel biology.</title>
        <authorList>
            <person name="Wiegand S."/>
            <person name="Jogler M."/>
            <person name="Boedeker C."/>
            <person name="Pinto D."/>
            <person name="Vollmers J."/>
            <person name="Rivas-Marin E."/>
            <person name="Kohn T."/>
            <person name="Peeters S.H."/>
            <person name="Heuer A."/>
            <person name="Rast P."/>
            <person name="Oberbeckmann S."/>
            <person name="Bunk B."/>
            <person name="Jeske O."/>
            <person name="Meyerdierks A."/>
            <person name="Storesund J.E."/>
            <person name="Kallscheuer N."/>
            <person name="Luecker S."/>
            <person name="Lage O.M."/>
            <person name="Pohl T."/>
            <person name="Merkel B.J."/>
            <person name="Hornburger P."/>
            <person name="Mueller R.-W."/>
            <person name="Bruemmer F."/>
            <person name="Labrenz M."/>
            <person name="Spormann A.M."/>
            <person name="Op den Camp H."/>
            <person name="Overmann J."/>
            <person name="Amann R."/>
            <person name="Jetten M.S.M."/>
            <person name="Mascher T."/>
            <person name="Medema M.H."/>
            <person name="Devos D.P."/>
            <person name="Kaster A.-K."/>
            <person name="Ovreas L."/>
            <person name="Rohde M."/>
            <person name="Galperin M.Y."/>
            <person name="Jogler C."/>
        </authorList>
    </citation>
    <scope>NUCLEOTIDE SEQUENCE [LARGE SCALE GENOMIC DNA]</scope>
    <source>
        <strain evidence="2 3">HG66A1</strain>
    </source>
</reference>
<keyword evidence="2" id="KW-0378">Hydrolase</keyword>
<dbReference type="GO" id="GO:0016740">
    <property type="term" value="F:transferase activity"/>
    <property type="evidence" value="ECO:0007669"/>
    <property type="project" value="UniProtKB-KW"/>
</dbReference>
<dbReference type="GO" id="GO:0016787">
    <property type="term" value="F:hydrolase activity"/>
    <property type="evidence" value="ECO:0007669"/>
    <property type="project" value="UniProtKB-KW"/>
</dbReference>